<evidence type="ECO:0000313" key="4">
    <source>
        <dbReference type="Proteomes" id="UP000290637"/>
    </source>
</evidence>
<dbReference type="KEGG" id="plue:EWM63_20420"/>
<dbReference type="AlphaFoldDB" id="A0A4V0Z3Y5"/>
<reference evidence="3 4" key="1">
    <citation type="submission" date="2019-02" db="EMBL/GenBank/DDBJ databases">
        <title>Draft Genome Sequences of Six Type Strains of the Genus Massilia.</title>
        <authorList>
            <person name="Miess H."/>
            <person name="Frediansyhah A."/>
            <person name="Gross H."/>
        </authorList>
    </citation>
    <scope>NUCLEOTIDE SEQUENCE [LARGE SCALE GENOMIC DNA]</scope>
    <source>
        <strain evidence="3 4">DSM 17473</strain>
    </source>
</reference>
<organism evidence="3 4">
    <name type="scientific">Pseudoduganella lutea</name>
    <dbReference type="NCBI Taxonomy" id="321985"/>
    <lineage>
        <taxon>Bacteria</taxon>
        <taxon>Pseudomonadati</taxon>
        <taxon>Pseudomonadota</taxon>
        <taxon>Betaproteobacteria</taxon>
        <taxon>Burkholderiales</taxon>
        <taxon>Oxalobacteraceae</taxon>
        <taxon>Telluria group</taxon>
        <taxon>Pseudoduganella</taxon>
    </lineage>
</organism>
<keyword evidence="4" id="KW-1185">Reference proteome</keyword>
<evidence type="ECO:0000313" key="3">
    <source>
        <dbReference type="EMBL" id="QBE65063.1"/>
    </source>
</evidence>
<protein>
    <recommendedName>
        <fullName evidence="2">NAD(+)--protein-arginine ADP-ribosyltransferase Tre1-like N-terminal domain-containing protein</fullName>
    </recommendedName>
</protein>
<gene>
    <name evidence="3" type="ORF">EWM63_20420</name>
</gene>
<dbReference type="EMBL" id="CP035913">
    <property type="protein sequence ID" value="QBE65063.1"/>
    <property type="molecule type" value="Genomic_DNA"/>
</dbReference>
<dbReference type="Proteomes" id="UP000290637">
    <property type="component" value="Chromosome"/>
</dbReference>
<sequence>MALNNKEEVHFWRELERVEQWLSTGAGAAAGRIYDTMGRPGEQTFANYGNELVASVARVERVRQALDQSGSMAKRLAMQQLSGIGLDDVWDILLAACKEIALYYGGAVVTGAVVGGAIGSLAFGAGAIPGAVVGGAAGSQVGIWVLTLLGLKELVVGLGTMFPAAMEHYVRGFREAWGTVPDNKSDFGNSAALSSGSISAGAWHMGQGHVILVTAILTAVVAYLTRGGGTTASLAQMARQSRQLGAKFANWAVKNEGRLLAHPQLQSRPNNSVAMAMEEVPPKSRHGASGANGSKEVKAAGANRPALSFEDALVVRGDASRAQIVQTIGDAAQPSLKEILRLDPNARVGFRGSLVDGLKNDTKRGVHGERVAFDGNVATKDGKPYTGPQGYDADFFVVSDDLAAQFSKKTFFKDITKLDASLKTTFNEFGTAMQRSSVLGGMKTEIPTFRVYSTAEMAKKTGSQYYFLTPGQ</sequence>
<proteinExistence type="predicted"/>
<dbReference type="InterPro" id="IPR049195">
    <property type="entry name" value="Tre1-like_N"/>
</dbReference>
<dbReference type="Pfam" id="PF21724">
    <property type="entry name" value="DUF6861"/>
    <property type="match status" value="1"/>
</dbReference>
<evidence type="ECO:0000259" key="2">
    <source>
        <dbReference type="Pfam" id="PF21724"/>
    </source>
</evidence>
<dbReference type="RefSeq" id="WP_130188177.1">
    <property type="nucleotide sequence ID" value="NZ_CP035913.1"/>
</dbReference>
<feature type="region of interest" description="Disordered" evidence="1">
    <location>
        <begin position="279"/>
        <end position="302"/>
    </location>
</feature>
<dbReference type="OrthoDB" id="8708111at2"/>
<accession>A0A4V0Z3Y5</accession>
<name>A0A4V0Z3Y5_9BURK</name>
<feature type="domain" description="NAD(+)--protein-arginine ADP-ribosyltransferase Tre1-like N-terminal" evidence="2">
    <location>
        <begin position="62"/>
        <end position="256"/>
    </location>
</feature>
<evidence type="ECO:0000256" key="1">
    <source>
        <dbReference type="SAM" id="MobiDB-lite"/>
    </source>
</evidence>